<dbReference type="InterPro" id="IPR000477">
    <property type="entry name" value="RT_dom"/>
</dbReference>
<reference evidence="2" key="2">
    <citation type="submission" date="2013-06" db="EMBL/GenBank/DDBJ databases">
        <title>Draft genome sequence of Clostridium hylemonae (DSM 15053).</title>
        <authorList>
            <person name="Sudarsanam P."/>
            <person name="Ley R."/>
            <person name="Guruge J."/>
            <person name="Turnbaugh P.J."/>
            <person name="Mahowald M."/>
            <person name="Liep D."/>
            <person name="Gordon J."/>
        </authorList>
    </citation>
    <scope>NUCLEOTIDE SEQUENCE</scope>
    <source>
        <strain evidence="2">DSM 15053</strain>
    </source>
</reference>
<dbReference type="HOGENOM" id="CLU_1923922_0_0_9"/>
<dbReference type="STRING" id="553973.CLOHYLEM_07541"/>
<dbReference type="AlphaFoldDB" id="C0C604"/>
<evidence type="ECO:0000259" key="1">
    <source>
        <dbReference type="PROSITE" id="PS50878"/>
    </source>
</evidence>
<comment type="caution">
    <text evidence="2">The sequence shown here is derived from an EMBL/GenBank/DDBJ whole genome shotgun (WGS) entry which is preliminary data.</text>
</comment>
<protein>
    <recommendedName>
        <fullName evidence="1">Reverse transcriptase domain-containing protein</fullName>
    </recommendedName>
</protein>
<dbReference type="Proteomes" id="UP000004893">
    <property type="component" value="Unassembled WGS sequence"/>
</dbReference>
<dbReference type="eggNOG" id="COG3344">
    <property type="taxonomic scope" value="Bacteria"/>
</dbReference>
<dbReference type="OrthoDB" id="9788687at2"/>
<dbReference type="EMBL" id="ABYI02000041">
    <property type="protein sequence ID" value="EEG72538.1"/>
    <property type="molecule type" value="Genomic_DNA"/>
</dbReference>
<organism evidence="2 3">
    <name type="scientific">[Clostridium] hylemonae DSM 15053</name>
    <dbReference type="NCBI Taxonomy" id="553973"/>
    <lineage>
        <taxon>Bacteria</taxon>
        <taxon>Bacillati</taxon>
        <taxon>Bacillota</taxon>
        <taxon>Clostridia</taxon>
        <taxon>Lachnospirales</taxon>
        <taxon>Lachnospiraceae</taxon>
    </lineage>
</organism>
<dbReference type="PROSITE" id="PS50878">
    <property type="entry name" value="RT_POL"/>
    <property type="match status" value="1"/>
</dbReference>
<accession>C0C604</accession>
<dbReference type="RefSeq" id="WP_006444887.1">
    <property type="nucleotide sequence ID" value="NZ_CP036524.1"/>
</dbReference>
<sequence length="131" mass="15511">MSGKKSYSYITNSETHLQYKFIKTMDISKFYESAQRSKVYKMFIQTFKMEHDIAWIMTEVVTYNGVLPTGSPSSQLIVYWTYCDLFDMINNLIKQYYCHFSLYVDDMTFSSHKPISLKLRDEVAIIKKSMD</sequence>
<reference evidence="2" key="1">
    <citation type="submission" date="2009-02" db="EMBL/GenBank/DDBJ databases">
        <authorList>
            <person name="Fulton L."/>
            <person name="Clifton S."/>
            <person name="Fulton B."/>
            <person name="Xu J."/>
            <person name="Minx P."/>
            <person name="Pepin K.H."/>
            <person name="Johnson M."/>
            <person name="Bhonagiri V."/>
            <person name="Nash W.E."/>
            <person name="Mardis E.R."/>
            <person name="Wilson R.K."/>
        </authorList>
    </citation>
    <scope>NUCLEOTIDE SEQUENCE [LARGE SCALE GENOMIC DNA]</scope>
    <source>
        <strain evidence="2">DSM 15053</strain>
    </source>
</reference>
<evidence type="ECO:0000313" key="2">
    <source>
        <dbReference type="EMBL" id="EEG72538.1"/>
    </source>
</evidence>
<evidence type="ECO:0000313" key="3">
    <source>
        <dbReference type="Proteomes" id="UP000004893"/>
    </source>
</evidence>
<keyword evidence="3" id="KW-1185">Reference proteome</keyword>
<name>C0C604_9FIRM</name>
<gene>
    <name evidence="2" type="ORF">CLOHYLEM_07541</name>
</gene>
<proteinExistence type="predicted"/>
<feature type="domain" description="Reverse transcriptase" evidence="1">
    <location>
        <begin position="1"/>
        <end position="131"/>
    </location>
</feature>